<dbReference type="eggNOG" id="ENOG502ZMEW">
    <property type="taxonomic scope" value="Bacteria"/>
</dbReference>
<dbReference type="STRING" id="1123501.Wenmar_03466"/>
<feature type="region of interest" description="Disordered" evidence="1">
    <location>
        <begin position="142"/>
        <end position="184"/>
    </location>
</feature>
<evidence type="ECO:0000313" key="4">
    <source>
        <dbReference type="Proteomes" id="UP000035100"/>
    </source>
</evidence>
<dbReference type="OrthoDB" id="9800666at2"/>
<keyword evidence="2" id="KW-0732">Signal</keyword>
<sequence length="184" mass="19607">MFRTAALIALIAGPAAAQTLTLVETDEYGPVVADESGRYVYAFHTEVRAGDGLPALESCGDPKCLEDWPRVEAPADLTVGEGLDETLVSSITWDGMEVLQYSSQPLFYFAGDEPGESPQGQENHSYGGWWYLLDPLGFPIVTGIAPDPGDPDDIQPQSGQAELSPETDEQLPPADAPDAPPSSN</sequence>
<feature type="signal peptide" evidence="2">
    <location>
        <begin position="1"/>
        <end position="17"/>
    </location>
</feature>
<gene>
    <name evidence="3" type="ORF">Wenmar_03466</name>
</gene>
<evidence type="ECO:0000313" key="3">
    <source>
        <dbReference type="EMBL" id="KIQ68010.1"/>
    </source>
</evidence>
<dbReference type="AlphaFoldDB" id="A0A0D0NI55"/>
<evidence type="ECO:0008006" key="5">
    <source>
        <dbReference type="Google" id="ProtNLM"/>
    </source>
</evidence>
<evidence type="ECO:0000256" key="2">
    <source>
        <dbReference type="SAM" id="SignalP"/>
    </source>
</evidence>
<organism evidence="3 4">
    <name type="scientific">Wenxinia marina DSM 24838</name>
    <dbReference type="NCBI Taxonomy" id="1123501"/>
    <lineage>
        <taxon>Bacteria</taxon>
        <taxon>Pseudomonadati</taxon>
        <taxon>Pseudomonadota</taxon>
        <taxon>Alphaproteobacteria</taxon>
        <taxon>Rhodobacterales</taxon>
        <taxon>Roseobacteraceae</taxon>
        <taxon>Wenxinia</taxon>
    </lineage>
</organism>
<protein>
    <recommendedName>
        <fullName evidence="5">Lipoprotein</fullName>
    </recommendedName>
</protein>
<dbReference type="EMBL" id="AONG01000018">
    <property type="protein sequence ID" value="KIQ68010.1"/>
    <property type="molecule type" value="Genomic_DNA"/>
</dbReference>
<feature type="compositionally biased region" description="Pro residues" evidence="1">
    <location>
        <begin position="174"/>
        <end position="184"/>
    </location>
</feature>
<dbReference type="RefSeq" id="WP_018302225.1">
    <property type="nucleotide sequence ID" value="NZ_KB902282.1"/>
</dbReference>
<evidence type="ECO:0000256" key="1">
    <source>
        <dbReference type="SAM" id="MobiDB-lite"/>
    </source>
</evidence>
<accession>A0A0D0NI55</accession>
<dbReference type="Proteomes" id="UP000035100">
    <property type="component" value="Unassembled WGS sequence"/>
</dbReference>
<comment type="caution">
    <text evidence="3">The sequence shown here is derived from an EMBL/GenBank/DDBJ whole genome shotgun (WGS) entry which is preliminary data.</text>
</comment>
<keyword evidence="4" id="KW-1185">Reference proteome</keyword>
<name>A0A0D0NI55_9RHOB</name>
<reference evidence="3 4" key="1">
    <citation type="submission" date="2013-01" db="EMBL/GenBank/DDBJ databases">
        <authorList>
            <person name="Fiebig A."/>
            <person name="Goeker M."/>
            <person name="Klenk H.-P.P."/>
        </authorList>
    </citation>
    <scope>NUCLEOTIDE SEQUENCE [LARGE SCALE GENOMIC DNA]</scope>
    <source>
        <strain evidence="3 4">DSM 24838</strain>
    </source>
</reference>
<feature type="chain" id="PRO_5002217511" description="Lipoprotein" evidence="2">
    <location>
        <begin position="18"/>
        <end position="184"/>
    </location>
</feature>
<proteinExistence type="predicted"/>